<keyword evidence="7" id="KW-1185">Reference proteome</keyword>
<dbReference type="PANTHER" id="PTHR25465">
    <property type="entry name" value="B-BOX DOMAIN CONTAINING"/>
    <property type="match status" value="1"/>
</dbReference>
<sequence length="353" mass="40970">MAEPDMCMNSQNELKEEQIKFQQRILEKQKNVQKLKQTMDNITRHFQAAVDDSEMIFDELISSIMKKRSEMTEVIKAQEKAEMSRAEQLLKQLEQELADLNRKKAELEQLSQKNVHIHFLQGVSPESDDSTNIAAQLSFDVVRKPLLDLKKQADQISAAVSMILPLELQSREEFMQYFGYLTPDPNTAHCQLLLSEKNRAVTCSETKQQYSDHPERFKFWEQVLCKESVCGRCYWEVEWSSKDSVCISVSYKEISRKGQGYECGFGRNNQSWSLQCSPSSLSFWHNDLKTVIQGPISSRIGVYVDHRAGTLCFYSVSDTMTLLHRVHTTFTQPLYAGFYIWRFDSTVRICHRE</sequence>
<evidence type="ECO:0000256" key="4">
    <source>
        <dbReference type="SAM" id="Coils"/>
    </source>
</evidence>
<protein>
    <recommendedName>
        <fullName evidence="5">B30.2/SPRY domain-containing protein</fullName>
    </recommendedName>
</protein>
<dbReference type="InterPro" id="IPR003879">
    <property type="entry name" value="Butyrophylin_SPRY"/>
</dbReference>
<keyword evidence="4" id="KW-0175">Coiled coil</keyword>
<dbReference type="InterPro" id="IPR006574">
    <property type="entry name" value="PRY"/>
</dbReference>
<evidence type="ECO:0000313" key="6">
    <source>
        <dbReference type="EMBL" id="KAF7700346.1"/>
    </source>
</evidence>
<dbReference type="AlphaFoldDB" id="A0A8T0B7K8"/>
<reference evidence="6" key="1">
    <citation type="submission" date="2020-08" db="EMBL/GenBank/DDBJ databases">
        <title>Chromosome-level assembly of Southern catfish (Silurus meridionalis) provides insights into visual adaptation to the nocturnal and benthic lifestyles.</title>
        <authorList>
            <person name="Zhang Y."/>
            <person name="Wang D."/>
            <person name="Peng Z."/>
        </authorList>
    </citation>
    <scope>NUCLEOTIDE SEQUENCE</scope>
    <source>
        <strain evidence="6">SWU-2019-XX</strain>
        <tissue evidence="6">Muscle</tissue>
    </source>
</reference>
<dbReference type="EMBL" id="JABFDY010000012">
    <property type="protein sequence ID" value="KAF7700346.1"/>
    <property type="molecule type" value="Genomic_DNA"/>
</dbReference>
<name>A0A8T0B7K8_SILME</name>
<dbReference type="InterPro" id="IPR043136">
    <property type="entry name" value="B30.2/SPRY_sf"/>
</dbReference>
<feature type="domain" description="B30.2/SPRY" evidence="5">
    <location>
        <begin position="160"/>
        <end position="353"/>
    </location>
</feature>
<evidence type="ECO:0000256" key="1">
    <source>
        <dbReference type="ARBA" id="ARBA00022723"/>
    </source>
</evidence>
<dbReference type="Pfam" id="PF00622">
    <property type="entry name" value="SPRY"/>
    <property type="match status" value="1"/>
</dbReference>
<dbReference type="SMART" id="SM00589">
    <property type="entry name" value="PRY"/>
    <property type="match status" value="1"/>
</dbReference>
<dbReference type="GO" id="GO:0008270">
    <property type="term" value="F:zinc ion binding"/>
    <property type="evidence" value="ECO:0007669"/>
    <property type="project" value="UniProtKB-KW"/>
</dbReference>
<dbReference type="Pfam" id="PF13765">
    <property type="entry name" value="PRY"/>
    <property type="match status" value="1"/>
</dbReference>
<feature type="coiled-coil region" evidence="4">
    <location>
        <begin position="76"/>
        <end position="113"/>
    </location>
</feature>
<dbReference type="CDD" id="cd16040">
    <property type="entry name" value="SPRY_PRY_SNTX"/>
    <property type="match status" value="1"/>
</dbReference>
<evidence type="ECO:0000256" key="3">
    <source>
        <dbReference type="ARBA" id="ARBA00022833"/>
    </source>
</evidence>
<organism evidence="6 7">
    <name type="scientific">Silurus meridionalis</name>
    <name type="common">Southern catfish</name>
    <name type="synonym">Silurus soldatovi meridionalis</name>
    <dbReference type="NCBI Taxonomy" id="175797"/>
    <lineage>
        <taxon>Eukaryota</taxon>
        <taxon>Metazoa</taxon>
        <taxon>Chordata</taxon>
        <taxon>Craniata</taxon>
        <taxon>Vertebrata</taxon>
        <taxon>Euteleostomi</taxon>
        <taxon>Actinopterygii</taxon>
        <taxon>Neopterygii</taxon>
        <taxon>Teleostei</taxon>
        <taxon>Ostariophysi</taxon>
        <taxon>Siluriformes</taxon>
        <taxon>Siluridae</taxon>
        <taxon>Silurus</taxon>
    </lineage>
</organism>
<dbReference type="GO" id="GO:0005737">
    <property type="term" value="C:cytoplasm"/>
    <property type="evidence" value="ECO:0007669"/>
    <property type="project" value="UniProtKB-ARBA"/>
</dbReference>
<dbReference type="InterPro" id="IPR003877">
    <property type="entry name" value="SPRY_dom"/>
</dbReference>
<dbReference type="InterPro" id="IPR001870">
    <property type="entry name" value="B30.2/SPRY"/>
</dbReference>
<gene>
    <name evidence="6" type="ORF">HF521_003304</name>
</gene>
<dbReference type="Proteomes" id="UP000606274">
    <property type="component" value="Unassembled WGS sequence"/>
</dbReference>
<dbReference type="PANTHER" id="PTHR25465:SF5">
    <property type="entry name" value="E3 UBIQUITIN_ISG15 LIGASE TRIM25-RELATED"/>
    <property type="match status" value="1"/>
</dbReference>
<dbReference type="Pfam" id="PF25600">
    <property type="entry name" value="TRIM_CC"/>
    <property type="match status" value="1"/>
</dbReference>
<comment type="caution">
    <text evidence="6">The sequence shown here is derived from an EMBL/GenBank/DDBJ whole genome shotgun (WGS) entry which is preliminary data.</text>
</comment>
<dbReference type="PROSITE" id="PS50188">
    <property type="entry name" value="B302_SPRY"/>
    <property type="match status" value="1"/>
</dbReference>
<dbReference type="SMART" id="SM00449">
    <property type="entry name" value="SPRY"/>
    <property type="match status" value="1"/>
</dbReference>
<evidence type="ECO:0000259" key="5">
    <source>
        <dbReference type="PROSITE" id="PS50188"/>
    </source>
</evidence>
<dbReference type="SUPFAM" id="SSF49899">
    <property type="entry name" value="Concanavalin A-like lectins/glucanases"/>
    <property type="match status" value="1"/>
</dbReference>
<keyword evidence="3" id="KW-0862">Zinc</keyword>
<evidence type="ECO:0000313" key="7">
    <source>
        <dbReference type="Proteomes" id="UP000606274"/>
    </source>
</evidence>
<dbReference type="InterPro" id="IPR051051">
    <property type="entry name" value="E3_ubiq-ligase_TRIM/RNF"/>
</dbReference>
<keyword evidence="1" id="KW-0479">Metal-binding</keyword>
<dbReference type="PRINTS" id="PR01407">
    <property type="entry name" value="BUTYPHLNCDUF"/>
</dbReference>
<dbReference type="InterPro" id="IPR058030">
    <property type="entry name" value="TRIM8/14/16/25/29/45/65_CC"/>
</dbReference>
<accession>A0A8T0B7K8</accession>
<proteinExistence type="predicted"/>
<dbReference type="InterPro" id="IPR013320">
    <property type="entry name" value="ConA-like_dom_sf"/>
</dbReference>
<dbReference type="Gene3D" id="2.60.120.920">
    <property type="match status" value="1"/>
</dbReference>
<keyword evidence="2" id="KW-0863">Zinc-finger</keyword>
<evidence type="ECO:0000256" key="2">
    <source>
        <dbReference type="ARBA" id="ARBA00022771"/>
    </source>
</evidence>